<dbReference type="FunFam" id="3.30.300.20:FF:000001">
    <property type="entry name" value="30S ribosomal protein S3"/>
    <property type="match status" value="1"/>
</dbReference>
<dbReference type="GO" id="GO:0003729">
    <property type="term" value="F:mRNA binding"/>
    <property type="evidence" value="ECO:0007669"/>
    <property type="project" value="UniProtKB-UniRule"/>
</dbReference>
<organism evidence="11 12">
    <name type="scientific">Limisphaera ngatamarikiensis</name>
    <dbReference type="NCBI Taxonomy" id="1324935"/>
    <lineage>
        <taxon>Bacteria</taxon>
        <taxon>Pseudomonadati</taxon>
        <taxon>Verrucomicrobiota</taxon>
        <taxon>Verrucomicrobiia</taxon>
        <taxon>Limisphaerales</taxon>
        <taxon>Limisphaeraceae</taxon>
        <taxon>Limisphaera</taxon>
    </lineage>
</organism>
<dbReference type="GO" id="GO:0003735">
    <property type="term" value="F:structural constituent of ribosome"/>
    <property type="evidence" value="ECO:0007669"/>
    <property type="project" value="InterPro"/>
</dbReference>
<comment type="similarity">
    <text evidence="1 8 9">Belongs to the universal ribosomal protein uS3 family.</text>
</comment>
<dbReference type="RefSeq" id="WP_165108376.1">
    <property type="nucleotide sequence ID" value="NZ_JAAKYA010000079.1"/>
</dbReference>
<evidence type="ECO:0000256" key="4">
    <source>
        <dbReference type="ARBA" id="ARBA00022980"/>
    </source>
</evidence>
<dbReference type="GO" id="GO:0006412">
    <property type="term" value="P:translation"/>
    <property type="evidence" value="ECO:0007669"/>
    <property type="project" value="UniProtKB-UniRule"/>
</dbReference>
<comment type="subunit">
    <text evidence="8">Part of the 30S ribosomal subunit. Forms a tight complex with proteins S10 and S14.</text>
</comment>
<dbReference type="EMBL" id="JAAKYA010000079">
    <property type="protein sequence ID" value="NGO40060.1"/>
    <property type="molecule type" value="Genomic_DNA"/>
</dbReference>
<evidence type="ECO:0000256" key="2">
    <source>
        <dbReference type="ARBA" id="ARBA00022730"/>
    </source>
</evidence>
<dbReference type="Pfam" id="PF07650">
    <property type="entry name" value="KH_2"/>
    <property type="match status" value="1"/>
</dbReference>
<dbReference type="CDD" id="cd02412">
    <property type="entry name" value="KH-II_30S_S3"/>
    <property type="match status" value="1"/>
</dbReference>
<evidence type="ECO:0000256" key="9">
    <source>
        <dbReference type="RuleBase" id="RU003624"/>
    </source>
</evidence>
<sequence length="234" mass="26246">MGQKTNPIGFRLAVNKDWRSQWFANKRDFPKLVAEDFAIRQYLKKKLESASVSRILIERAANRCRVTIRTARPGVVIGRKGAEIDRIKEDLARMTGKEIYIHIDDNFKPEVEAQLIAESVALQLERRVSFRRAMKKAIQAARDCRDVKIEGIKIRCAGRLGGAELARVEHYHWGRVPLHTLRANIDYGFAEANTVYGRIGVKCWVCFGEGPAAANRGRTVPGATASVNGTKTNA</sequence>
<dbReference type="GO" id="GO:0022627">
    <property type="term" value="C:cytosolic small ribosomal subunit"/>
    <property type="evidence" value="ECO:0007669"/>
    <property type="project" value="TreeGrafter"/>
</dbReference>
<dbReference type="Gene3D" id="3.30.1140.32">
    <property type="entry name" value="Ribosomal protein S3, C-terminal domain"/>
    <property type="match status" value="1"/>
</dbReference>
<dbReference type="InterPro" id="IPR018280">
    <property type="entry name" value="Ribosomal_uS3_CS"/>
</dbReference>
<keyword evidence="5 8" id="KW-0687">Ribonucleoprotein</keyword>
<dbReference type="InterPro" id="IPR005704">
    <property type="entry name" value="Ribosomal_uS3_bac-typ"/>
</dbReference>
<evidence type="ECO:0000256" key="8">
    <source>
        <dbReference type="HAMAP-Rule" id="MF_01309"/>
    </source>
</evidence>
<dbReference type="InterPro" id="IPR001351">
    <property type="entry name" value="Ribosomal_uS3_C"/>
</dbReference>
<protein>
    <recommendedName>
        <fullName evidence="7 8">Small ribosomal subunit protein uS3</fullName>
    </recommendedName>
</protein>
<evidence type="ECO:0000256" key="3">
    <source>
        <dbReference type="ARBA" id="ARBA00022884"/>
    </source>
</evidence>
<dbReference type="InterPro" id="IPR036419">
    <property type="entry name" value="Ribosomal_S3_C_sf"/>
</dbReference>
<dbReference type="SUPFAM" id="SSF54821">
    <property type="entry name" value="Ribosomal protein S3 C-terminal domain"/>
    <property type="match status" value="1"/>
</dbReference>
<dbReference type="PANTHER" id="PTHR11760">
    <property type="entry name" value="30S/40S RIBOSOMAL PROTEIN S3"/>
    <property type="match status" value="1"/>
</dbReference>
<dbReference type="NCBIfam" id="TIGR01009">
    <property type="entry name" value="rpsC_bact"/>
    <property type="match status" value="1"/>
</dbReference>
<evidence type="ECO:0000256" key="5">
    <source>
        <dbReference type="ARBA" id="ARBA00023274"/>
    </source>
</evidence>
<evidence type="ECO:0000256" key="6">
    <source>
        <dbReference type="ARBA" id="ARBA00024998"/>
    </source>
</evidence>
<dbReference type="Gene3D" id="3.30.300.20">
    <property type="match status" value="1"/>
</dbReference>
<dbReference type="PROSITE" id="PS50823">
    <property type="entry name" value="KH_TYPE_2"/>
    <property type="match status" value="1"/>
</dbReference>
<dbReference type="PANTHER" id="PTHR11760:SF19">
    <property type="entry name" value="SMALL RIBOSOMAL SUBUNIT PROTEIN US3C"/>
    <property type="match status" value="1"/>
</dbReference>
<accession>A0A6M1S436</accession>
<dbReference type="InterPro" id="IPR009019">
    <property type="entry name" value="KH_sf_prok-type"/>
</dbReference>
<dbReference type="Pfam" id="PF00189">
    <property type="entry name" value="Ribosomal_S3_C"/>
    <property type="match status" value="1"/>
</dbReference>
<evidence type="ECO:0000259" key="10">
    <source>
        <dbReference type="PROSITE" id="PS50823"/>
    </source>
</evidence>
<dbReference type="GO" id="GO:0019843">
    <property type="term" value="F:rRNA binding"/>
    <property type="evidence" value="ECO:0007669"/>
    <property type="project" value="UniProtKB-UniRule"/>
</dbReference>
<evidence type="ECO:0000256" key="7">
    <source>
        <dbReference type="ARBA" id="ARBA00035257"/>
    </source>
</evidence>
<dbReference type="HAMAP" id="MF_01309_B">
    <property type="entry name" value="Ribosomal_uS3_B"/>
    <property type="match status" value="1"/>
</dbReference>
<dbReference type="Proteomes" id="UP000477311">
    <property type="component" value="Unassembled WGS sequence"/>
</dbReference>
<keyword evidence="12" id="KW-1185">Reference proteome</keyword>
<keyword evidence="4 8" id="KW-0689">Ribosomal protein</keyword>
<dbReference type="AlphaFoldDB" id="A0A6M1S436"/>
<dbReference type="PROSITE" id="PS00548">
    <property type="entry name" value="RIBOSOMAL_S3"/>
    <property type="match status" value="1"/>
</dbReference>
<name>A0A6M1S436_9BACT</name>
<dbReference type="SUPFAM" id="SSF54814">
    <property type="entry name" value="Prokaryotic type KH domain (KH-domain type II)"/>
    <property type="match status" value="1"/>
</dbReference>
<evidence type="ECO:0000256" key="1">
    <source>
        <dbReference type="ARBA" id="ARBA00010761"/>
    </source>
</evidence>
<keyword evidence="3 8" id="KW-0694">RNA-binding</keyword>
<keyword evidence="2 8" id="KW-0699">rRNA-binding</keyword>
<evidence type="ECO:0000313" key="11">
    <source>
        <dbReference type="EMBL" id="NGO40060.1"/>
    </source>
</evidence>
<gene>
    <name evidence="8 11" type="primary">rpsC</name>
    <name evidence="11" type="ORF">G4L39_11755</name>
</gene>
<evidence type="ECO:0000313" key="12">
    <source>
        <dbReference type="Proteomes" id="UP000477311"/>
    </source>
</evidence>
<comment type="function">
    <text evidence="6 8">Binds the lower part of the 30S subunit head. Binds mRNA in the 70S ribosome, positioning it for translation.</text>
</comment>
<comment type="caution">
    <text evidence="11">The sequence shown here is derived from an EMBL/GenBank/DDBJ whole genome shotgun (WGS) entry which is preliminary data.</text>
</comment>
<dbReference type="InterPro" id="IPR004044">
    <property type="entry name" value="KH_dom_type_2"/>
</dbReference>
<reference evidence="11 12" key="1">
    <citation type="submission" date="2020-02" db="EMBL/GenBank/DDBJ databases">
        <title>Draft genome sequence of Limisphaera ngatamarikiensis NGM72.4T, a thermophilic Verrucomicrobia grouped in subdivision 3.</title>
        <authorList>
            <person name="Carere C.R."/>
            <person name="Steen J."/>
            <person name="Hugenholtz P."/>
            <person name="Stott M.B."/>
        </authorList>
    </citation>
    <scope>NUCLEOTIDE SEQUENCE [LARGE SCALE GENOMIC DNA]</scope>
    <source>
        <strain evidence="11 12">NGM72.4</strain>
    </source>
</reference>
<feature type="domain" description="KH type-2" evidence="10">
    <location>
        <begin position="39"/>
        <end position="117"/>
    </location>
</feature>
<dbReference type="InterPro" id="IPR015946">
    <property type="entry name" value="KH_dom-like_a/b"/>
</dbReference>
<dbReference type="InterPro" id="IPR057258">
    <property type="entry name" value="Ribosomal_uS3"/>
</dbReference>
<proteinExistence type="inferred from homology"/>